<proteinExistence type="predicted"/>
<evidence type="ECO:0000313" key="2">
    <source>
        <dbReference type="EMBL" id="KAF7326556.1"/>
    </source>
</evidence>
<sequence>MTPSPQHARCPEPWDRNPDFDTPTYISPLYPFLAFIPKHNPWHGLLLGILDYTFQNLPIVQQADGMWSLDRTIVQEWSDFEDCLRGVGRELLWLSSKPFPKQISSWFIPTRYKYVLYYKTERGARLAAWRCRNKFLPLLGLVSMGFWFMMHEELEEEENVTGVTSGSKRKAQNIPELRPVKRIRTGNLGDGRPEQQDEGRIPWRQTLAETLNIHPAWIDVLERSVATDWSAPRIGGLIDLCSDDFDHMSTGPELRTGLEWLFYSILNSGCPIPLYFTWGPVPRYINYAVPQYLQHLGLMPDKAEIDYITRLPGRVAFSPLAQDHTGFYSYRSERSPSPPAPAPATRSPSPPAPVPIFPDDSEDIPPDFPPVQRFSGQRSGERMEDFFVRRGQDNLHKLAKETPADRTARMDREENAKRGRAPAKKSACVYVWEKEGKDNRFYIRRPGGRNKYASLFEDYPPSQRRYDSFNDEWDLCSAFGEEGRFNDGDSDEEDDNDDNDDDDEYGCHLPNVDMPVGDDEPEPIPLVNVGPASERNLGSMYLHFAICRSRGDVYTALFKWFGFVMGQSRKTPSRPPEMSIVASLVGLEDINMGFVDVMATFFGQLLDAKSLDELDKEIFDFHQRDHSPLFQPWPFILRRESLTNTVDRSVAVYYILCDHNSGLGSDCLLLLQATDVLEILRQGWGPRVKDVAKQLLLRGMPFRIAVMESVSLMHQRQAVVPGRRHRVVNLNSGLGYRAENYQPTIHDYHAYLAQLNSQLLHTRRGRVAPPYGGVIGRIARSEVSDEHVLQGPSDDVYDTGVCLWDGRSDYAYWHESLTEHEMDLICGVYYVATGKKIEAGVEQTKLLSWWPKPNAWKKGNLDPGWWSPECEGWYRKRLGRLEDSQRYGEKGMLARPNEWKHNLRFVKRLKDCVQAHERVADSILCQLCPA</sequence>
<feature type="compositionally biased region" description="Pro residues" evidence="1">
    <location>
        <begin position="336"/>
        <end position="356"/>
    </location>
</feature>
<protein>
    <submittedName>
        <fullName evidence="2">Uncharacterized protein</fullName>
    </submittedName>
</protein>
<dbReference type="Proteomes" id="UP000620124">
    <property type="component" value="Unassembled WGS sequence"/>
</dbReference>
<name>A0A8H6U0E5_9AGAR</name>
<feature type="compositionally biased region" description="Acidic residues" evidence="1">
    <location>
        <begin position="488"/>
        <end position="504"/>
    </location>
</feature>
<feature type="region of interest" description="Disordered" evidence="1">
    <location>
        <begin position="399"/>
        <end position="420"/>
    </location>
</feature>
<organism evidence="2 3">
    <name type="scientific">Mycena venus</name>
    <dbReference type="NCBI Taxonomy" id="2733690"/>
    <lineage>
        <taxon>Eukaryota</taxon>
        <taxon>Fungi</taxon>
        <taxon>Dikarya</taxon>
        <taxon>Basidiomycota</taxon>
        <taxon>Agaricomycotina</taxon>
        <taxon>Agaricomycetes</taxon>
        <taxon>Agaricomycetidae</taxon>
        <taxon>Agaricales</taxon>
        <taxon>Marasmiineae</taxon>
        <taxon>Mycenaceae</taxon>
        <taxon>Mycena</taxon>
    </lineage>
</organism>
<feature type="region of interest" description="Disordered" evidence="1">
    <location>
        <begin position="328"/>
        <end position="379"/>
    </location>
</feature>
<comment type="caution">
    <text evidence="2">The sequence shown here is derived from an EMBL/GenBank/DDBJ whole genome shotgun (WGS) entry which is preliminary data.</text>
</comment>
<dbReference type="EMBL" id="JACAZI010000042">
    <property type="protein sequence ID" value="KAF7326556.1"/>
    <property type="molecule type" value="Genomic_DNA"/>
</dbReference>
<feature type="region of interest" description="Disordered" evidence="1">
    <location>
        <begin position="482"/>
        <end position="510"/>
    </location>
</feature>
<feature type="compositionally biased region" description="Basic and acidic residues" evidence="1">
    <location>
        <begin position="399"/>
        <end position="417"/>
    </location>
</feature>
<reference evidence="2" key="1">
    <citation type="submission" date="2020-05" db="EMBL/GenBank/DDBJ databases">
        <title>Mycena genomes resolve the evolution of fungal bioluminescence.</title>
        <authorList>
            <person name="Tsai I.J."/>
        </authorList>
    </citation>
    <scope>NUCLEOTIDE SEQUENCE</scope>
    <source>
        <strain evidence="2">CCC161011</strain>
    </source>
</reference>
<gene>
    <name evidence="2" type="ORF">MVEN_02608800</name>
</gene>
<dbReference type="OrthoDB" id="3237250at2759"/>
<evidence type="ECO:0000256" key="1">
    <source>
        <dbReference type="SAM" id="MobiDB-lite"/>
    </source>
</evidence>
<evidence type="ECO:0000313" key="3">
    <source>
        <dbReference type="Proteomes" id="UP000620124"/>
    </source>
</evidence>
<accession>A0A8H6U0E5</accession>
<dbReference type="AlphaFoldDB" id="A0A8H6U0E5"/>
<keyword evidence="3" id="KW-1185">Reference proteome</keyword>